<evidence type="ECO:0000313" key="3">
    <source>
        <dbReference type="EMBL" id="WIX82360.1"/>
    </source>
</evidence>
<evidence type="ECO:0000256" key="1">
    <source>
        <dbReference type="SAM" id="MobiDB-lite"/>
    </source>
</evidence>
<dbReference type="InterPro" id="IPR032466">
    <property type="entry name" value="Metal_Hydrolase"/>
</dbReference>
<dbReference type="Gene3D" id="3.20.20.140">
    <property type="entry name" value="Metal-dependent hydrolases"/>
    <property type="match status" value="1"/>
</dbReference>
<dbReference type="Pfam" id="PF04909">
    <property type="entry name" value="Amidohydro_2"/>
    <property type="match status" value="1"/>
</dbReference>
<name>A0A9Y2MUZ6_9PSEU</name>
<feature type="compositionally biased region" description="Basic and acidic residues" evidence="1">
    <location>
        <begin position="150"/>
        <end position="167"/>
    </location>
</feature>
<evidence type="ECO:0000313" key="4">
    <source>
        <dbReference type="Proteomes" id="UP001236014"/>
    </source>
</evidence>
<feature type="compositionally biased region" description="Basic and acidic residues" evidence="1">
    <location>
        <begin position="213"/>
        <end position="222"/>
    </location>
</feature>
<feature type="domain" description="Amidohydrolase-related" evidence="2">
    <location>
        <begin position="247"/>
        <end position="291"/>
    </location>
</feature>
<proteinExistence type="predicted"/>
<dbReference type="GO" id="GO:0016787">
    <property type="term" value="F:hydrolase activity"/>
    <property type="evidence" value="ECO:0007669"/>
    <property type="project" value="InterPro"/>
</dbReference>
<protein>
    <recommendedName>
        <fullName evidence="2">Amidohydrolase-related domain-containing protein</fullName>
    </recommendedName>
</protein>
<keyword evidence="4" id="KW-1185">Reference proteome</keyword>
<gene>
    <name evidence="3" type="ORF">QRX50_17130</name>
</gene>
<evidence type="ECO:0000259" key="2">
    <source>
        <dbReference type="Pfam" id="PF04909"/>
    </source>
</evidence>
<dbReference type="AlphaFoldDB" id="A0A9Y2MUZ6"/>
<dbReference type="Proteomes" id="UP001236014">
    <property type="component" value="Chromosome"/>
</dbReference>
<dbReference type="EMBL" id="CP127294">
    <property type="protein sequence ID" value="WIX82360.1"/>
    <property type="molecule type" value="Genomic_DNA"/>
</dbReference>
<sequence>MVISGEASVFGGRKRQEELEAAQRENLYLRGELQRLGALGSVAVQQEVAALTQRLHADQVRHQQQTSAMNAESAQLQTQLATLRAEVVETDDARLMQEVGVYQYRHVLSDAEAYKAELERLKVAMKDMTRTKSAVEASSSFHYNNSLAQGRKECGEHHRDTGPAGRRDRVRPRPRRGGDRDRVRRRHRRCHRSARAHRGRRAGRAPGRGRRAVPRDSAEHRLGPGSSRHAPAAGATGRLVRVGGVPPRVRLLGPRGLTFDAWCYHPQLGEVTDLARAFPDTRIVLDHCGGPLGVGRHADAFPV</sequence>
<dbReference type="InterPro" id="IPR006680">
    <property type="entry name" value="Amidohydro-rel"/>
</dbReference>
<dbReference type="SUPFAM" id="SSF51556">
    <property type="entry name" value="Metallo-dependent hydrolases"/>
    <property type="match status" value="1"/>
</dbReference>
<dbReference type="KEGG" id="acab:QRX50_17130"/>
<feature type="compositionally biased region" description="Basic residues" evidence="1">
    <location>
        <begin position="183"/>
        <end position="212"/>
    </location>
</feature>
<accession>A0A9Y2MUZ6</accession>
<organism evidence="3 4">
    <name type="scientific">Amycolatopsis carbonis</name>
    <dbReference type="NCBI Taxonomy" id="715471"/>
    <lineage>
        <taxon>Bacteria</taxon>
        <taxon>Bacillati</taxon>
        <taxon>Actinomycetota</taxon>
        <taxon>Actinomycetes</taxon>
        <taxon>Pseudonocardiales</taxon>
        <taxon>Pseudonocardiaceae</taxon>
        <taxon>Amycolatopsis</taxon>
    </lineage>
</organism>
<feature type="region of interest" description="Disordered" evidence="1">
    <location>
        <begin position="150"/>
        <end position="234"/>
    </location>
</feature>
<reference evidence="3 4" key="1">
    <citation type="submission" date="2023-06" db="EMBL/GenBank/DDBJ databases">
        <authorList>
            <person name="Oyuntsetseg B."/>
            <person name="Kim S.B."/>
        </authorList>
    </citation>
    <scope>NUCLEOTIDE SEQUENCE [LARGE SCALE GENOMIC DNA]</scope>
    <source>
        <strain evidence="3 4">2-15</strain>
    </source>
</reference>